<dbReference type="AlphaFoldDB" id="A0A317U425"/>
<dbReference type="Proteomes" id="UP000247152">
    <property type="component" value="Unassembled WGS sequence"/>
</dbReference>
<evidence type="ECO:0000313" key="2">
    <source>
        <dbReference type="Proteomes" id="UP000247152"/>
    </source>
</evidence>
<reference evidence="1 2" key="1">
    <citation type="submission" date="2018-05" db="EMBL/GenBank/DDBJ databases">
        <title>Legionella qingyii sp.nov., whole genome shotgun sequence.</title>
        <authorList>
            <person name="Wu H."/>
            <person name="Zhu Q."/>
            <person name="Hu C."/>
        </authorList>
    </citation>
    <scope>NUCLEOTIDE SEQUENCE [LARGE SCALE GENOMIC DNA]</scope>
    <source>
        <strain evidence="1 2">HEB18</strain>
    </source>
</reference>
<proteinExistence type="predicted"/>
<comment type="caution">
    <text evidence="1">The sequence shown here is derived from an EMBL/GenBank/DDBJ whole genome shotgun (WGS) entry which is preliminary data.</text>
</comment>
<gene>
    <name evidence="1" type="ORF">DGG96_08325</name>
</gene>
<accession>A0A317U425</accession>
<sequence>MKTYRKTQLTKSGSITTQVFGITTSPMTKLTKCEVSVTYVFMGLIIPTITRSSYTIPTTILSIVNG</sequence>
<organism evidence="1 2">
    <name type="scientific">Legionella qingyii</name>
    <dbReference type="NCBI Taxonomy" id="2184757"/>
    <lineage>
        <taxon>Bacteria</taxon>
        <taxon>Pseudomonadati</taxon>
        <taxon>Pseudomonadota</taxon>
        <taxon>Gammaproteobacteria</taxon>
        <taxon>Legionellales</taxon>
        <taxon>Legionellaceae</taxon>
        <taxon>Legionella</taxon>
    </lineage>
</organism>
<name>A0A317U425_9GAMM</name>
<evidence type="ECO:0000313" key="1">
    <source>
        <dbReference type="EMBL" id="PWY56139.1"/>
    </source>
</evidence>
<dbReference type="EMBL" id="QHJG01000011">
    <property type="protein sequence ID" value="PWY56139.1"/>
    <property type="molecule type" value="Genomic_DNA"/>
</dbReference>
<protein>
    <submittedName>
        <fullName evidence="1">Uncharacterized protein</fullName>
    </submittedName>
</protein>